<protein>
    <submittedName>
        <fullName evidence="2">Uncharacterized protein</fullName>
    </submittedName>
</protein>
<dbReference type="AlphaFoldDB" id="A0A2Z7C2X2"/>
<sequence length="239" mass="27073">MSDRVSCWYFRRCVLVGSSRNADVDFKRWYVSCDCQHRALRDSEATTFCEQEPAVGFASVFLAAGSKHWQQYTKQQSAITAFIHAKPHAVTSSTRTLILCNDYHNKCPENSGLDLLNTQNTKHKSNGTRYRTHGWELYSQTSYHPTHQLNRKLNNKALRMKELLKRSPKLPQTSKKVAGNDGNSPEKLTVNSNLGFKAKNNNREKISQQERVPPTKPAVALFHEPTAGYALQQIPTAGH</sequence>
<feature type="region of interest" description="Disordered" evidence="1">
    <location>
        <begin position="165"/>
        <end position="212"/>
    </location>
</feature>
<evidence type="ECO:0000313" key="3">
    <source>
        <dbReference type="Proteomes" id="UP000250235"/>
    </source>
</evidence>
<dbReference type="EMBL" id="KV001781">
    <property type="protein sequence ID" value="KZV38625.1"/>
    <property type="molecule type" value="Genomic_DNA"/>
</dbReference>
<proteinExistence type="predicted"/>
<evidence type="ECO:0000256" key="1">
    <source>
        <dbReference type="SAM" id="MobiDB-lite"/>
    </source>
</evidence>
<reference evidence="2 3" key="1">
    <citation type="journal article" date="2015" name="Proc. Natl. Acad. Sci. U.S.A.">
        <title>The resurrection genome of Boea hygrometrica: A blueprint for survival of dehydration.</title>
        <authorList>
            <person name="Xiao L."/>
            <person name="Yang G."/>
            <person name="Zhang L."/>
            <person name="Yang X."/>
            <person name="Zhao S."/>
            <person name="Ji Z."/>
            <person name="Zhou Q."/>
            <person name="Hu M."/>
            <person name="Wang Y."/>
            <person name="Chen M."/>
            <person name="Xu Y."/>
            <person name="Jin H."/>
            <person name="Xiao X."/>
            <person name="Hu G."/>
            <person name="Bao F."/>
            <person name="Hu Y."/>
            <person name="Wan P."/>
            <person name="Li L."/>
            <person name="Deng X."/>
            <person name="Kuang T."/>
            <person name="Xiang C."/>
            <person name="Zhu J.K."/>
            <person name="Oliver M.J."/>
            <person name="He Y."/>
        </authorList>
    </citation>
    <scope>NUCLEOTIDE SEQUENCE [LARGE SCALE GENOMIC DNA]</scope>
    <source>
        <strain evidence="3">cv. XS01</strain>
    </source>
</reference>
<keyword evidence="3" id="KW-1185">Reference proteome</keyword>
<dbReference type="Proteomes" id="UP000250235">
    <property type="component" value="Unassembled WGS sequence"/>
</dbReference>
<evidence type="ECO:0000313" key="2">
    <source>
        <dbReference type="EMBL" id="KZV38625.1"/>
    </source>
</evidence>
<organism evidence="2 3">
    <name type="scientific">Dorcoceras hygrometricum</name>
    <dbReference type="NCBI Taxonomy" id="472368"/>
    <lineage>
        <taxon>Eukaryota</taxon>
        <taxon>Viridiplantae</taxon>
        <taxon>Streptophyta</taxon>
        <taxon>Embryophyta</taxon>
        <taxon>Tracheophyta</taxon>
        <taxon>Spermatophyta</taxon>
        <taxon>Magnoliopsida</taxon>
        <taxon>eudicotyledons</taxon>
        <taxon>Gunneridae</taxon>
        <taxon>Pentapetalae</taxon>
        <taxon>asterids</taxon>
        <taxon>lamiids</taxon>
        <taxon>Lamiales</taxon>
        <taxon>Gesneriaceae</taxon>
        <taxon>Didymocarpoideae</taxon>
        <taxon>Trichosporeae</taxon>
        <taxon>Loxocarpinae</taxon>
        <taxon>Dorcoceras</taxon>
    </lineage>
</organism>
<accession>A0A2Z7C2X2</accession>
<name>A0A2Z7C2X2_9LAMI</name>
<gene>
    <name evidence="2" type="ORF">F511_01177</name>
</gene>